<organism evidence="2 3">
    <name type="scientific">Fulvitalea axinellae</name>
    <dbReference type="NCBI Taxonomy" id="1182444"/>
    <lineage>
        <taxon>Bacteria</taxon>
        <taxon>Pseudomonadati</taxon>
        <taxon>Bacteroidota</taxon>
        <taxon>Cytophagia</taxon>
        <taxon>Cytophagales</taxon>
        <taxon>Persicobacteraceae</taxon>
        <taxon>Fulvitalea</taxon>
    </lineage>
</organism>
<feature type="signal peptide" evidence="1">
    <location>
        <begin position="1"/>
        <end position="19"/>
    </location>
</feature>
<keyword evidence="3" id="KW-1185">Reference proteome</keyword>
<accession>A0AAU9CK35</accession>
<sequence>MRYILRLFFLPLLGFVGFACESEDSPSQMVTVSIDPDAVEKPAKLSDFTENMRVVKLETTTEGLVDRHFLAFVDDEHIILRNNDNILLFNGKGKFVNKIERKGKGPEEYLSIRGAYVADEDRQIYIVGQDKILVFDYEGKLLRTELVGFEPKLRSLHRFDNGTWLAPVETLYHDEAKNEAFHTLDNDFKKRHTYYDRTQDPVGRNAMVAMSRNKGLITAIDRRLLWNPDYVDTIFQVEKDTLLPAIALQYTKRRYMLANNFPWGRNKQDKIRASYQPSSKYLFARFSFGKKSFRTIYDMENGKPLYHNALSGTEKDNEVIPYEVQGVKFNFWPEYYFQGKLIKMVNPVNMSDEQLEALKLIDEDNPVLFIAKEKN</sequence>
<dbReference type="RefSeq" id="WP_338393624.1">
    <property type="nucleotide sequence ID" value="NZ_AP025314.1"/>
</dbReference>
<feature type="chain" id="PRO_5043571929" description="6-bladed beta-propeller protein" evidence="1">
    <location>
        <begin position="20"/>
        <end position="375"/>
    </location>
</feature>
<dbReference type="KEGG" id="fax:FUAX_07900"/>
<name>A0AAU9CK35_9BACT</name>
<dbReference type="AlphaFoldDB" id="A0AAU9CK35"/>
<dbReference type="EMBL" id="AP025314">
    <property type="protein sequence ID" value="BDD08358.1"/>
    <property type="molecule type" value="Genomic_DNA"/>
</dbReference>
<dbReference type="InterPro" id="IPR011042">
    <property type="entry name" value="6-blade_b-propeller_TolB-like"/>
</dbReference>
<dbReference type="Pfam" id="PF17170">
    <property type="entry name" value="DUF5128"/>
    <property type="match status" value="1"/>
</dbReference>
<reference evidence="2 3" key="1">
    <citation type="submission" date="2021-12" db="EMBL/GenBank/DDBJ databases">
        <title>Genome sequencing of bacteria with rrn-lacking chromosome and rrn-plasmid.</title>
        <authorList>
            <person name="Anda M."/>
            <person name="Iwasaki W."/>
        </authorList>
    </citation>
    <scope>NUCLEOTIDE SEQUENCE [LARGE SCALE GENOMIC DNA]</scope>
    <source>
        <strain evidence="2 3">DSM 100852</strain>
    </source>
</reference>
<dbReference type="PROSITE" id="PS51257">
    <property type="entry name" value="PROKAR_LIPOPROTEIN"/>
    <property type="match status" value="1"/>
</dbReference>
<evidence type="ECO:0008006" key="4">
    <source>
        <dbReference type="Google" id="ProtNLM"/>
    </source>
</evidence>
<keyword evidence="1" id="KW-0732">Signal</keyword>
<gene>
    <name evidence="2" type="ORF">FUAX_07900</name>
</gene>
<dbReference type="Proteomes" id="UP001348817">
    <property type="component" value="Chromosome"/>
</dbReference>
<dbReference type="Gene3D" id="2.120.10.30">
    <property type="entry name" value="TolB, C-terminal domain"/>
    <property type="match status" value="1"/>
</dbReference>
<evidence type="ECO:0000313" key="3">
    <source>
        <dbReference type="Proteomes" id="UP001348817"/>
    </source>
</evidence>
<protein>
    <recommendedName>
        <fullName evidence="4">6-bladed beta-propeller protein</fullName>
    </recommendedName>
</protein>
<evidence type="ECO:0000256" key="1">
    <source>
        <dbReference type="SAM" id="SignalP"/>
    </source>
</evidence>
<evidence type="ECO:0000313" key="2">
    <source>
        <dbReference type="EMBL" id="BDD08358.1"/>
    </source>
</evidence>
<proteinExistence type="predicted"/>